<name>A0A8S4QJ57_9NEOP</name>
<dbReference type="AlphaFoldDB" id="A0A8S4QJ57"/>
<protein>
    <submittedName>
        <fullName evidence="1">Jg10819 protein</fullName>
    </submittedName>
</protein>
<evidence type="ECO:0000313" key="2">
    <source>
        <dbReference type="Proteomes" id="UP000838756"/>
    </source>
</evidence>
<organism evidence="1 2">
    <name type="scientific">Pararge aegeria aegeria</name>
    <dbReference type="NCBI Taxonomy" id="348720"/>
    <lineage>
        <taxon>Eukaryota</taxon>
        <taxon>Metazoa</taxon>
        <taxon>Ecdysozoa</taxon>
        <taxon>Arthropoda</taxon>
        <taxon>Hexapoda</taxon>
        <taxon>Insecta</taxon>
        <taxon>Pterygota</taxon>
        <taxon>Neoptera</taxon>
        <taxon>Endopterygota</taxon>
        <taxon>Lepidoptera</taxon>
        <taxon>Glossata</taxon>
        <taxon>Ditrysia</taxon>
        <taxon>Papilionoidea</taxon>
        <taxon>Nymphalidae</taxon>
        <taxon>Satyrinae</taxon>
        <taxon>Satyrini</taxon>
        <taxon>Parargina</taxon>
        <taxon>Pararge</taxon>
    </lineage>
</organism>
<gene>
    <name evidence="1" type="primary">jg10819</name>
    <name evidence="1" type="ORF">PAEG_LOCUS2423</name>
</gene>
<reference evidence="1" key="1">
    <citation type="submission" date="2022-03" db="EMBL/GenBank/DDBJ databases">
        <authorList>
            <person name="Lindestad O."/>
        </authorList>
    </citation>
    <scope>NUCLEOTIDE SEQUENCE</scope>
</reference>
<accession>A0A8S4QJ57</accession>
<proteinExistence type="predicted"/>
<dbReference type="OrthoDB" id="3142434at2759"/>
<dbReference type="Proteomes" id="UP000838756">
    <property type="component" value="Unassembled WGS sequence"/>
</dbReference>
<keyword evidence="2" id="KW-1185">Reference proteome</keyword>
<evidence type="ECO:0000313" key="1">
    <source>
        <dbReference type="EMBL" id="CAH2210518.1"/>
    </source>
</evidence>
<comment type="caution">
    <text evidence="1">The sequence shown here is derived from an EMBL/GenBank/DDBJ whole genome shotgun (WGS) entry which is preliminary data.</text>
</comment>
<dbReference type="EMBL" id="CAKXAJ010007664">
    <property type="protein sequence ID" value="CAH2210518.1"/>
    <property type="molecule type" value="Genomic_DNA"/>
</dbReference>
<sequence>MLRFRSETCVEVELTVASLEEDYAFRLLSSIARLLEESRHLEHLLLWVRNIVTAKKKFPQTVLLALEKVLTVKYSQLSKM</sequence>